<dbReference type="InterPro" id="IPR006034">
    <property type="entry name" value="Asparaginase/glutaminase-like"/>
</dbReference>
<dbReference type="Pfam" id="PF00710">
    <property type="entry name" value="Asparaginase"/>
    <property type="match status" value="1"/>
</dbReference>
<dbReference type="Pfam" id="PF17763">
    <property type="entry name" value="Asparaginase_C"/>
    <property type="match status" value="1"/>
</dbReference>
<dbReference type="CDD" id="cd08964">
    <property type="entry name" value="L-asparaginase_II"/>
    <property type="match status" value="1"/>
</dbReference>
<evidence type="ECO:0000256" key="7">
    <source>
        <dbReference type="PROSITE-ProRule" id="PRU10100"/>
    </source>
</evidence>
<evidence type="ECO:0000313" key="11">
    <source>
        <dbReference type="Proteomes" id="UP001175261"/>
    </source>
</evidence>
<dbReference type="PANTHER" id="PTHR11707">
    <property type="entry name" value="L-ASPARAGINASE"/>
    <property type="match status" value="1"/>
</dbReference>
<dbReference type="EMBL" id="JAPDFR010000003">
    <property type="protein sequence ID" value="KAK0388862.1"/>
    <property type="molecule type" value="Genomic_DNA"/>
</dbReference>
<comment type="similarity">
    <text evidence="1">Belongs to the asparaginase 1 family.</text>
</comment>
<feature type="domain" description="Asparaginase/glutaminase C-terminal" evidence="9">
    <location>
        <begin position="272"/>
        <end position="393"/>
    </location>
</feature>
<keyword evidence="11" id="KW-1185">Reference proteome</keyword>
<dbReference type="EC" id="3.5.1.1" evidence="2"/>
<keyword evidence="3" id="KW-0378">Hydrolase</keyword>
<evidence type="ECO:0000313" key="10">
    <source>
        <dbReference type="EMBL" id="KAK0388862.1"/>
    </source>
</evidence>
<comment type="catalytic activity">
    <reaction evidence="4">
        <text>L-asparagine + H2O = L-aspartate + NH4(+)</text>
        <dbReference type="Rhea" id="RHEA:21016"/>
        <dbReference type="ChEBI" id="CHEBI:15377"/>
        <dbReference type="ChEBI" id="CHEBI:28938"/>
        <dbReference type="ChEBI" id="CHEBI:29991"/>
        <dbReference type="ChEBI" id="CHEBI:58048"/>
        <dbReference type="EC" id="3.5.1.1"/>
    </reaction>
</comment>
<dbReference type="PROSITE" id="PS00144">
    <property type="entry name" value="ASN_GLN_ASE_1"/>
    <property type="match status" value="1"/>
</dbReference>
<dbReference type="InterPro" id="IPR027475">
    <property type="entry name" value="Asparaginase/glutaminase_AS2"/>
</dbReference>
<feature type="domain" description="L-asparaginase N-terminal" evidence="8">
    <location>
        <begin position="66"/>
        <end position="250"/>
    </location>
</feature>
<dbReference type="AlphaFoldDB" id="A0AA39L9B2"/>
<evidence type="ECO:0000256" key="3">
    <source>
        <dbReference type="ARBA" id="ARBA00022801"/>
    </source>
</evidence>
<name>A0AA39L9B2_SARSR</name>
<proteinExistence type="inferred from homology"/>
<dbReference type="FunFam" id="3.40.50.1170:FF:000001">
    <property type="entry name" value="L-asparaginase 2"/>
    <property type="match status" value="1"/>
</dbReference>
<dbReference type="PANTHER" id="PTHR11707:SF28">
    <property type="entry name" value="60 KDA LYSOPHOSPHOLIPASE"/>
    <property type="match status" value="1"/>
</dbReference>
<dbReference type="Gene3D" id="3.40.50.40">
    <property type="match status" value="1"/>
</dbReference>
<feature type="active site" description="O-isoaspartyl threonine intermediate" evidence="5">
    <location>
        <position position="75"/>
    </location>
</feature>
<evidence type="ECO:0000256" key="6">
    <source>
        <dbReference type="PROSITE-ProRule" id="PRU10099"/>
    </source>
</evidence>
<dbReference type="SFLD" id="SFLDS00057">
    <property type="entry name" value="Glutaminase/Asparaginase"/>
    <property type="match status" value="1"/>
</dbReference>
<dbReference type="InterPro" id="IPR020827">
    <property type="entry name" value="Asparaginase/glutaminase_AS1"/>
</dbReference>
<dbReference type="InterPro" id="IPR040919">
    <property type="entry name" value="Asparaginase_C"/>
</dbReference>
<dbReference type="GO" id="GO:0006530">
    <property type="term" value="P:L-asparagine catabolic process"/>
    <property type="evidence" value="ECO:0007669"/>
    <property type="project" value="UniProtKB-ARBA"/>
</dbReference>
<dbReference type="InterPro" id="IPR036152">
    <property type="entry name" value="Asp/glu_Ase-like_sf"/>
</dbReference>
<sequence length="400" mass="42812">MKIEVQEPWEYEKGNAVQITQAPPPLETEVMDSDADVLSVPTLSVIDTVEDGAGVQSTDPAPSKPKVLIIATGGTIAGKGLSPTQSAGYEPGVICVEDLVKAVPNLKDIADISTHQACMTLIELAQLAQSQLRRDDLDAIVITHGTDTLEETSFFLDLTVCSPKPVVVTGAMLPSTSLSADGPKNLYEAVCVGTNPASRDRGVLVVFNGSVMPARFTVKSDANMIQTFDPGHQGCLGQVVDDTPLYYWPPARPLGHRHIDISSLDPKRGLPKVGILYGHLGVDEAIFRTYVQGGVKGLVLAGMGAGCWSNKGREQLDQHIGPGRQTSPDDSEPLFPVVTSFRTVRGCVSLKKDIFGVPDWVIRSGFLNPAKSCKLLQVCLAVGMSQEQIKKMFSMEACDA</sequence>
<feature type="active site" evidence="7">
    <location>
        <position position="146"/>
    </location>
</feature>
<dbReference type="SUPFAM" id="SSF53774">
    <property type="entry name" value="Glutaminase/Asparaginase"/>
    <property type="match status" value="1"/>
</dbReference>
<evidence type="ECO:0000259" key="9">
    <source>
        <dbReference type="Pfam" id="PF17763"/>
    </source>
</evidence>
<feature type="active site" evidence="6">
    <location>
        <position position="75"/>
    </location>
</feature>
<dbReference type="GO" id="GO:0004067">
    <property type="term" value="F:asparaginase activity"/>
    <property type="evidence" value="ECO:0007669"/>
    <property type="project" value="UniProtKB-UniRule"/>
</dbReference>
<reference evidence="10" key="1">
    <citation type="submission" date="2022-10" db="EMBL/GenBank/DDBJ databases">
        <title>Determination and structural analysis of whole genome sequence of Sarocladium strictum F4-1.</title>
        <authorList>
            <person name="Hu L."/>
            <person name="Jiang Y."/>
        </authorList>
    </citation>
    <scope>NUCLEOTIDE SEQUENCE</scope>
    <source>
        <strain evidence="10">F4-1</strain>
    </source>
</reference>
<evidence type="ECO:0000256" key="1">
    <source>
        <dbReference type="ARBA" id="ARBA00010518"/>
    </source>
</evidence>
<dbReference type="InterPro" id="IPR004550">
    <property type="entry name" value="AsnASE_II"/>
</dbReference>
<dbReference type="SMART" id="SM00870">
    <property type="entry name" value="Asparaginase"/>
    <property type="match status" value="1"/>
</dbReference>
<evidence type="ECO:0000256" key="2">
    <source>
        <dbReference type="ARBA" id="ARBA00012920"/>
    </source>
</evidence>
<evidence type="ECO:0000256" key="5">
    <source>
        <dbReference type="PIRSR" id="PIRSR001220-1"/>
    </source>
</evidence>
<evidence type="ECO:0000256" key="4">
    <source>
        <dbReference type="ARBA" id="ARBA00049366"/>
    </source>
</evidence>
<evidence type="ECO:0000259" key="8">
    <source>
        <dbReference type="Pfam" id="PF00710"/>
    </source>
</evidence>
<organism evidence="10 11">
    <name type="scientific">Sarocladium strictum</name>
    <name type="common">Black bundle disease fungus</name>
    <name type="synonym">Acremonium strictum</name>
    <dbReference type="NCBI Taxonomy" id="5046"/>
    <lineage>
        <taxon>Eukaryota</taxon>
        <taxon>Fungi</taxon>
        <taxon>Dikarya</taxon>
        <taxon>Ascomycota</taxon>
        <taxon>Pezizomycotina</taxon>
        <taxon>Sordariomycetes</taxon>
        <taxon>Hypocreomycetidae</taxon>
        <taxon>Hypocreales</taxon>
        <taxon>Sarocladiaceae</taxon>
        <taxon>Sarocladium</taxon>
    </lineage>
</organism>
<dbReference type="Proteomes" id="UP001175261">
    <property type="component" value="Unassembled WGS sequence"/>
</dbReference>
<dbReference type="PROSITE" id="PS51732">
    <property type="entry name" value="ASN_GLN_ASE_3"/>
    <property type="match status" value="1"/>
</dbReference>
<accession>A0AA39L9B2</accession>
<dbReference type="InterPro" id="IPR037152">
    <property type="entry name" value="L-asparaginase_N_sf"/>
</dbReference>
<dbReference type="InterPro" id="IPR027474">
    <property type="entry name" value="L-asparaginase_N"/>
</dbReference>
<gene>
    <name evidence="10" type="ORF">NLU13_5105</name>
</gene>
<comment type="caution">
    <text evidence="10">The sequence shown here is derived from an EMBL/GenBank/DDBJ whole genome shotgun (WGS) entry which is preliminary data.</text>
</comment>
<dbReference type="InterPro" id="IPR027473">
    <property type="entry name" value="L-asparaginase_C"/>
</dbReference>
<protein>
    <recommendedName>
        <fullName evidence="2">asparaginase</fullName>
        <ecNumber evidence="2">3.5.1.1</ecNumber>
    </recommendedName>
</protein>
<dbReference type="Gene3D" id="3.40.50.1170">
    <property type="entry name" value="L-asparaginase, N-terminal domain"/>
    <property type="match status" value="1"/>
</dbReference>
<dbReference type="PRINTS" id="PR00139">
    <property type="entry name" value="ASNGLNASE"/>
</dbReference>
<dbReference type="PIRSF" id="PIRSF001220">
    <property type="entry name" value="L-ASNase_gatD"/>
    <property type="match status" value="1"/>
</dbReference>
<dbReference type="PROSITE" id="PS00917">
    <property type="entry name" value="ASN_GLN_ASE_2"/>
    <property type="match status" value="1"/>
</dbReference>
<dbReference type="PIRSF" id="PIRSF500176">
    <property type="entry name" value="L_ASNase"/>
    <property type="match status" value="1"/>
</dbReference>